<feature type="transmembrane region" description="Helical" evidence="7">
    <location>
        <begin position="82"/>
        <end position="101"/>
    </location>
</feature>
<evidence type="ECO:0000256" key="5">
    <source>
        <dbReference type="ARBA" id="ARBA00023136"/>
    </source>
</evidence>
<evidence type="ECO:0000313" key="9">
    <source>
        <dbReference type="Proteomes" id="UP001321498"/>
    </source>
</evidence>
<name>A0ABN6XKY3_9MICO</name>
<gene>
    <name evidence="8" type="ORF">GCM10025866_01750</name>
</gene>
<feature type="transmembrane region" description="Helical" evidence="7">
    <location>
        <begin position="107"/>
        <end position="128"/>
    </location>
</feature>
<evidence type="ECO:0000256" key="2">
    <source>
        <dbReference type="ARBA" id="ARBA00022448"/>
    </source>
</evidence>
<sequence length="221" mass="23072">MPSRVRSRAGAVTLGLVGWLFLVEIVSGLLQGYYIPIVSPIARRLGIDDPQLNWLEAGQLLLSSIVLPVLAKLGDMVGHKRILLISSAVTAVASWALVVSTDFVPFLLAWALQGFYVVWLPLEVAIIFSRARTSGVANATTRRAAGLLVVALQAGGILGALLGGGCSPCSATSRRPSPSRPSRSPRCSSSCSSGSPAPSRRSATAAWTPAASRSSAWGCCC</sequence>
<accession>A0ABN6XKY3</accession>
<feature type="transmembrane region" description="Helical" evidence="7">
    <location>
        <begin position="12"/>
        <end position="34"/>
    </location>
</feature>
<dbReference type="PANTHER" id="PTHR42718">
    <property type="entry name" value="MAJOR FACILITATOR SUPERFAMILY MULTIDRUG TRANSPORTER MFSC"/>
    <property type="match status" value="1"/>
</dbReference>
<feature type="transmembrane region" description="Helical" evidence="7">
    <location>
        <begin position="144"/>
        <end position="165"/>
    </location>
</feature>
<dbReference type="RefSeq" id="WP_350226690.1">
    <property type="nucleotide sequence ID" value="NZ_AP027731.1"/>
</dbReference>
<comment type="subcellular location">
    <subcellularLocation>
        <location evidence="1">Membrane</location>
        <topology evidence="1">Multi-pass membrane protein</topology>
    </subcellularLocation>
</comment>
<proteinExistence type="predicted"/>
<evidence type="ECO:0008006" key="10">
    <source>
        <dbReference type="Google" id="ProtNLM"/>
    </source>
</evidence>
<organism evidence="8 9">
    <name type="scientific">Naasia aerilata</name>
    <dbReference type="NCBI Taxonomy" id="1162966"/>
    <lineage>
        <taxon>Bacteria</taxon>
        <taxon>Bacillati</taxon>
        <taxon>Actinomycetota</taxon>
        <taxon>Actinomycetes</taxon>
        <taxon>Micrococcales</taxon>
        <taxon>Microbacteriaceae</taxon>
        <taxon>Naasia</taxon>
    </lineage>
</organism>
<evidence type="ECO:0000313" key="8">
    <source>
        <dbReference type="EMBL" id="BDZ44266.1"/>
    </source>
</evidence>
<dbReference type="Gene3D" id="1.20.1250.20">
    <property type="entry name" value="MFS general substrate transporter like domains"/>
    <property type="match status" value="1"/>
</dbReference>
<evidence type="ECO:0000256" key="1">
    <source>
        <dbReference type="ARBA" id="ARBA00004141"/>
    </source>
</evidence>
<dbReference type="Proteomes" id="UP001321498">
    <property type="component" value="Chromosome"/>
</dbReference>
<dbReference type="Pfam" id="PF07690">
    <property type="entry name" value="MFS_1"/>
    <property type="match status" value="1"/>
</dbReference>
<dbReference type="InterPro" id="IPR036259">
    <property type="entry name" value="MFS_trans_sf"/>
</dbReference>
<reference evidence="9" key="1">
    <citation type="journal article" date="2019" name="Int. J. Syst. Evol. Microbiol.">
        <title>The Global Catalogue of Microorganisms (GCM) 10K type strain sequencing project: providing services to taxonomists for standard genome sequencing and annotation.</title>
        <authorList>
            <consortium name="The Broad Institute Genomics Platform"/>
            <consortium name="The Broad Institute Genome Sequencing Center for Infectious Disease"/>
            <person name="Wu L."/>
            <person name="Ma J."/>
        </authorList>
    </citation>
    <scope>NUCLEOTIDE SEQUENCE [LARGE SCALE GENOMIC DNA]</scope>
    <source>
        <strain evidence="9">NBRC 108725</strain>
    </source>
</reference>
<keyword evidence="2" id="KW-0813">Transport</keyword>
<evidence type="ECO:0000256" key="4">
    <source>
        <dbReference type="ARBA" id="ARBA00022989"/>
    </source>
</evidence>
<feature type="region of interest" description="Disordered" evidence="6">
    <location>
        <begin position="173"/>
        <end position="206"/>
    </location>
</feature>
<dbReference type="InterPro" id="IPR011701">
    <property type="entry name" value="MFS"/>
</dbReference>
<keyword evidence="9" id="KW-1185">Reference proteome</keyword>
<keyword evidence="3 7" id="KW-0812">Transmembrane</keyword>
<dbReference type="EMBL" id="AP027731">
    <property type="protein sequence ID" value="BDZ44266.1"/>
    <property type="molecule type" value="Genomic_DNA"/>
</dbReference>
<evidence type="ECO:0000256" key="3">
    <source>
        <dbReference type="ARBA" id="ARBA00022692"/>
    </source>
</evidence>
<evidence type="ECO:0000256" key="6">
    <source>
        <dbReference type="SAM" id="MobiDB-lite"/>
    </source>
</evidence>
<keyword evidence="4 7" id="KW-1133">Transmembrane helix</keyword>
<dbReference type="SUPFAM" id="SSF103473">
    <property type="entry name" value="MFS general substrate transporter"/>
    <property type="match status" value="1"/>
</dbReference>
<evidence type="ECO:0000256" key="7">
    <source>
        <dbReference type="SAM" id="Phobius"/>
    </source>
</evidence>
<dbReference type="PANTHER" id="PTHR42718:SF9">
    <property type="entry name" value="MAJOR FACILITATOR SUPERFAMILY MULTIDRUG TRANSPORTER MFSC"/>
    <property type="match status" value="1"/>
</dbReference>
<keyword evidence="5 7" id="KW-0472">Membrane</keyword>
<protein>
    <recommendedName>
        <fullName evidence="10">MFS transporter</fullName>
    </recommendedName>
</protein>